<proteinExistence type="predicted"/>
<dbReference type="Proteomes" id="UP001233999">
    <property type="component" value="Unassembled WGS sequence"/>
</dbReference>
<feature type="non-terminal residue" evidence="1">
    <location>
        <position position="101"/>
    </location>
</feature>
<sequence>FDLKFPPVLKMVICSMPRELSQSEHCLVYDASLQSTMPVNLNKLIIDETQHEFTTKGALKRHTIKQVCQWIKQLWSRVREDIIIKYFKKCGVSNALDGNQD</sequence>
<dbReference type="EMBL" id="JASPKZ010007471">
    <property type="protein sequence ID" value="KAJ9584079.1"/>
    <property type="molecule type" value="Genomic_DNA"/>
</dbReference>
<accession>A0AAD7ZNL5</accession>
<organism evidence="1 2">
    <name type="scientific">Diploptera punctata</name>
    <name type="common">Pacific beetle cockroach</name>
    <dbReference type="NCBI Taxonomy" id="6984"/>
    <lineage>
        <taxon>Eukaryota</taxon>
        <taxon>Metazoa</taxon>
        <taxon>Ecdysozoa</taxon>
        <taxon>Arthropoda</taxon>
        <taxon>Hexapoda</taxon>
        <taxon>Insecta</taxon>
        <taxon>Pterygota</taxon>
        <taxon>Neoptera</taxon>
        <taxon>Polyneoptera</taxon>
        <taxon>Dictyoptera</taxon>
        <taxon>Blattodea</taxon>
        <taxon>Blaberoidea</taxon>
        <taxon>Blaberidae</taxon>
        <taxon>Diplopterinae</taxon>
        <taxon>Diploptera</taxon>
    </lineage>
</organism>
<keyword evidence="2" id="KW-1185">Reference proteome</keyword>
<protein>
    <recommendedName>
        <fullName evidence="3">DDE-1 domain-containing protein</fullName>
    </recommendedName>
</protein>
<comment type="caution">
    <text evidence="1">The sequence shown here is derived from an EMBL/GenBank/DDBJ whole genome shotgun (WGS) entry which is preliminary data.</text>
</comment>
<reference evidence="1" key="1">
    <citation type="journal article" date="2023" name="IScience">
        <title>Live-bearing cockroach genome reveals convergent evolutionary mechanisms linked to viviparity in insects and beyond.</title>
        <authorList>
            <person name="Fouks B."/>
            <person name="Harrison M.C."/>
            <person name="Mikhailova A.A."/>
            <person name="Marchal E."/>
            <person name="English S."/>
            <person name="Carruthers M."/>
            <person name="Jennings E.C."/>
            <person name="Chiamaka E.L."/>
            <person name="Frigard R.A."/>
            <person name="Pippel M."/>
            <person name="Attardo G.M."/>
            <person name="Benoit J.B."/>
            <person name="Bornberg-Bauer E."/>
            <person name="Tobe S.S."/>
        </authorList>
    </citation>
    <scope>NUCLEOTIDE SEQUENCE</scope>
    <source>
        <strain evidence="1">Stay&amp;Tobe</strain>
    </source>
</reference>
<name>A0AAD7ZNL5_DIPPU</name>
<evidence type="ECO:0008006" key="3">
    <source>
        <dbReference type="Google" id="ProtNLM"/>
    </source>
</evidence>
<dbReference type="AlphaFoldDB" id="A0AAD7ZNL5"/>
<gene>
    <name evidence="1" type="ORF">L9F63_021573</name>
</gene>
<evidence type="ECO:0000313" key="1">
    <source>
        <dbReference type="EMBL" id="KAJ9584079.1"/>
    </source>
</evidence>
<evidence type="ECO:0000313" key="2">
    <source>
        <dbReference type="Proteomes" id="UP001233999"/>
    </source>
</evidence>
<feature type="non-terminal residue" evidence="1">
    <location>
        <position position="1"/>
    </location>
</feature>
<reference evidence="1" key="2">
    <citation type="submission" date="2023-05" db="EMBL/GenBank/DDBJ databases">
        <authorList>
            <person name="Fouks B."/>
        </authorList>
    </citation>
    <scope>NUCLEOTIDE SEQUENCE</scope>
    <source>
        <strain evidence="1">Stay&amp;Tobe</strain>
        <tissue evidence="1">Testes</tissue>
    </source>
</reference>